<evidence type="ECO:0000313" key="4">
    <source>
        <dbReference type="Proteomes" id="UP000595046"/>
    </source>
</evidence>
<gene>
    <name evidence="3" type="ORF">G4Z16_22750</name>
</gene>
<reference evidence="4" key="1">
    <citation type="submission" date="2020-02" db="EMBL/GenBank/DDBJ databases">
        <title>Streptomyces sp. ASO4wet.</title>
        <authorList>
            <person name="Risdian C."/>
            <person name="Landwehr W."/>
            <person name="Schupp P."/>
            <person name="Wink J."/>
        </authorList>
    </citation>
    <scope>NUCLEOTIDE SEQUENCE [LARGE SCALE GENOMIC DNA]</scope>
    <source>
        <strain evidence="4">ASO4wet</strain>
    </source>
</reference>
<dbReference type="Gene3D" id="3.20.80.10">
    <property type="entry name" value="Regulatory factor, effector binding domain"/>
    <property type="match status" value="1"/>
</dbReference>
<dbReference type="SUPFAM" id="SSF55136">
    <property type="entry name" value="Probable bacterial effector-binding domain"/>
    <property type="match status" value="1"/>
</dbReference>
<dbReference type="InterPro" id="IPR010499">
    <property type="entry name" value="AraC_E-bd"/>
</dbReference>
<dbReference type="Proteomes" id="UP000595046">
    <property type="component" value="Chromosome"/>
</dbReference>
<name>A0A7T1WTM6_9ACTN</name>
<dbReference type="RefSeq" id="WP_197352539.1">
    <property type="nucleotide sequence ID" value="NZ_CP048882.1"/>
</dbReference>
<keyword evidence="4" id="KW-1185">Reference proteome</keyword>
<accession>A0A7T1WTM6</accession>
<feature type="domain" description="AraC effector-binding" evidence="2">
    <location>
        <begin position="13"/>
        <end position="163"/>
    </location>
</feature>
<dbReference type="KEGG" id="sbat:G4Z16_22750"/>
<evidence type="ECO:0000256" key="1">
    <source>
        <dbReference type="SAM" id="MobiDB-lite"/>
    </source>
</evidence>
<dbReference type="AlphaFoldDB" id="A0A7T1WTM6"/>
<dbReference type="InterPro" id="IPR029442">
    <property type="entry name" value="GyrI-like"/>
</dbReference>
<proteinExistence type="predicted"/>
<dbReference type="InterPro" id="IPR011256">
    <property type="entry name" value="Reg_factor_effector_dom_sf"/>
</dbReference>
<evidence type="ECO:0000259" key="2">
    <source>
        <dbReference type="SMART" id="SM00871"/>
    </source>
</evidence>
<organism evidence="3 4">
    <name type="scientific">Streptomyces bathyalis</name>
    <dbReference type="NCBI Taxonomy" id="2710756"/>
    <lineage>
        <taxon>Bacteria</taxon>
        <taxon>Bacillati</taxon>
        <taxon>Actinomycetota</taxon>
        <taxon>Actinomycetes</taxon>
        <taxon>Kitasatosporales</taxon>
        <taxon>Streptomycetaceae</taxon>
        <taxon>Streptomyces</taxon>
    </lineage>
</organism>
<sequence length="164" mass="17526">MTSNASQPAGASGGPELVTVGETVTAVVRGVVPLTGLRDFFDGSFRALGETLARQQVTVTGPAFGFYREPPKETADLEVGFATDRPVRPEGDVVAGSLPATRVARLIHHGSFNGLGASWERLFAWTQEQGLKTGPGMWEVYLTEPTPDMDPSELRTELNVPVAE</sequence>
<dbReference type="SMART" id="SM00871">
    <property type="entry name" value="AraC_E_bind"/>
    <property type="match status" value="1"/>
</dbReference>
<evidence type="ECO:0000313" key="3">
    <source>
        <dbReference type="EMBL" id="QPP08756.1"/>
    </source>
</evidence>
<dbReference type="Pfam" id="PF06445">
    <property type="entry name" value="GyrI-like"/>
    <property type="match status" value="1"/>
</dbReference>
<feature type="region of interest" description="Disordered" evidence="1">
    <location>
        <begin position="145"/>
        <end position="164"/>
    </location>
</feature>
<protein>
    <submittedName>
        <fullName evidence="3">GyrI-like domain-containing protein</fullName>
    </submittedName>
</protein>
<dbReference type="EMBL" id="CP048882">
    <property type="protein sequence ID" value="QPP08756.1"/>
    <property type="molecule type" value="Genomic_DNA"/>
</dbReference>